<reference evidence="1" key="1">
    <citation type="submission" date="2023-06" db="EMBL/GenBank/DDBJ databases">
        <title>Genomic of Agaribacillus aureum.</title>
        <authorList>
            <person name="Wang G."/>
        </authorList>
    </citation>
    <scope>NUCLEOTIDE SEQUENCE</scope>
    <source>
        <strain evidence="1">BMA12</strain>
    </source>
</reference>
<name>A0ABT8LH59_9BACT</name>
<dbReference type="EMBL" id="JAUJEB010000013">
    <property type="protein sequence ID" value="MDN5217137.1"/>
    <property type="molecule type" value="Genomic_DNA"/>
</dbReference>
<dbReference type="PROSITE" id="PS51257">
    <property type="entry name" value="PROKAR_LIPOPROTEIN"/>
    <property type="match status" value="1"/>
</dbReference>
<evidence type="ECO:0000313" key="1">
    <source>
        <dbReference type="EMBL" id="MDN5217137.1"/>
    </source>
</evidence>
<organism evidence="1 2">
    <name type="scientific">Agaribacillus aureus</name>
    <dbReference type="NCBI Taxonomy" id="3051825"/>
    <lineage>
        <taxon>Bacteria</taxon>
        <taxon>Pseudomonadati</taxon>
        <taxon>Bacteroidota</taxon>
        <taxon>Cytophagia</taxon>
        <taxon>Cytophagales</taxon>
        <taxon>Splendidivirgaceae</taxon>
        <taxon>Agaribacillus</taxon>
    </lineage>
</organism>
<gene>
    <name evidence="1" type="ORF">QQ020_34010</name>
</gene>
<evidence type="ECO:0008006" key="3">
    <source>
        <dbReference type="Google" id="ProtNLM"/>
    </source>
</evidence>
<sequence length="146" mass="15322">MKNIKILSANIIILSLSLVFLGSCGGDDDADPKADQTAKLAKTWSASTVRLDNVDVTIPSYENFSITFSSAGTYSTQDGDPIFTGNGSWSFDGDNVNAIIISGTKANITLNGDATTLVLTFTAPDAPLTGRAYGLSGNYEFNLTAP</sequence>
<comment type="caution">
    <text evidence="1">The sequence shown here is derived from an EMBL/GenBank/DDBJ whole genome shotgun (WGS) entry which is preliminary data.</text>
</comment>
<proteinExistence type="predicted"/>
<dbReference type="Proteomes" id="UP001172083">
    <property type="component" value="Unassembled WGS sequence"/>
</dbReference>
<dbReference type="RefSeq" id="WP_346762473.1">
    <property type="nucleotide sequence ID" value="NZ_JAUJEB010000013.1"/>
</dbReference>
<accession>A0ABT8LH59</accession>
<keyword evidence="2" id="KW-1185">Reference proteome</keyword>
<evidence type="ECO:0000313" key="2">
    <source>
        <dbReference type="Proteomes" id="UP001172083"/>
    </source>
</evidence>
<protein>
    <recommendedName>
        <fullName evidence="3">Lipocalin-like domain-containing protein</fullName>
    </recommendedName>
</protein>